<evidence type="ECO:0000313" key="2">
    <source>
        <dbReference type="Proteomes" id="UP000821865"/>
    </source>
</evidence>
<keyword evidence="2" id="KW-1185">Reference proteome</keyword>
<comment type="caution">
    <text evidence="1">The sequence shown here is derived from an EMBL/GenBank/DDBJ whole genome shotgun (WGS) entry which is preliminary data.</text>
</comment>
<protein>
    <submittedName>
        <fullName evidence="1">Uncharacterized protein</fullName>
    </submittedName>
</protein>
<gene>
    <name evidence="1" type="ORF">HPB49_005624</name>
</gene>
<sequence length="782" mass="86458">MPVENKTPPPQEAAQSATTPAKHSRSHSPKTGHHRNVHGKRHASKRDRVLKDQKKTGKDGEAPAVRRISTPAERGPRDEQPADREIKVDDRNEAPAVTGRLITARPAFTPRTAGTGQQGTSKQEPEGPGKMAPPDTLVVQSRSLLETFPGKTPNASPASDSQRGRTLKCSSVVSTVVCGTVVFAVASIVVAAALATKIAVQSYYSALTMRLHLVEELANVCETRGCRQALSLINASCLTSVDICRDFYGFVCGRWDWRAPTGIKPLSYAKILGLNYSSLVDEALARTLSSPQAKDTDGYNIALVYSSCVSFLANTTTNLDNMFKAASVNPRAFLDVNDFSQLFSLTIQTIVKTRLTSVVKVVYFTANTTVGVLTGTSMRSSSFIPEIQEALLEQLASSLEDRSVFKMVDAIEKLDELIRNITEPHLKKTALNEALTARADFPARGVYWKDILKEQVLARPLVSKRLPVARTNSERAIQSIVQKLASAPLEVAKVYLILVPFARYLSFELKVASRRNFLLDSMKANTCVRYLYAMFGMRAHAVLMEVMGTSKAAVRSSQMWQNLKQKSQVLVEVGTGFTLMKDALLNATLKSHKDKPDVSGVLRVLYGNDFMANLIVLARHAEKQTELDPSLLPMESEAEVATEHLVPDFYYDDATEASVNYGTLGGYMARMLFAAGFPKINPRAYVDCVDKYTAHHGIPFDKTDWQRYAKMQWSMNVAFESLPRELTARSPVLQEQFFFLRYAIFLCGEDAPVKKSFQYAVKTSRSFATAFNCYEPPKNPCV</sequence>
<dbReference type="EMBL" id="CM023475">
    <property type="protein sequence ID" value="KAH7945041.1"/>
    <property type="molecule type" value="Genomic_DNA"/>
</dbReference>
<accession>A0ACB8CJE6</accession>
<reference evidence="1" key="1">
    <citation type="submission" date="2020-05" db="EMBL/GenBank/DDBJ databases">
        <title>Large-scale comparative analyses of tick genomes elucidate their genetic diversity and vector capacities.</title>
        <authorList>
            <person name="Jia N."/>
            <person name="Wang J."/>
            <person name="Shi W."/>
            <person name="Du L."/>
            <person name="Sun Y."/>
            <person name="Zhan W."/>
            <person name="Jiang J."/>
            <person name="Wang Q."/>
            <person name="Zhang B."/>
            <person name="Ji P."/>
            <person name="Sakyi L.B."/>
            <person name="Cui X."/>
            <person name="Yuan T."/>
            <person name="Jiang B."/>
            <person name="Yang W."/>
            <person name="Lam T.T.-Y."/>
            <person name="Chang Q."/>
            <person name="Ding S."/>
            <person name="Wang X."/>
            <person name="Zhu J."/>
            <person name="Ruan X."/>
            <person name="Zhao L."/>
            <person name="Wei J."/>
            <person name="Que T."/>
            <person name="Du C."/>
            <person name="Cheng J."/>
            <person name="Dai P."/>
            <person name="Han X."/>
            <person name="Huang E."/>
            <person name="Gao Y."/>
            <person name="Liu J."/>
            <person name="Shao H."/>
            <person name="Ye R."/>
            <person name="Li L."/>
            <person name="Wei W."/>
            <person name="Wang X."/>
            <person name="Wang C."/>
            <person name="Yang T."/>
            <person name="Huo Q."/>
            <person name="Li W."/>
            <person name="Guo W."/>
            <person name="Chen H."/>
            <person name="Zhou L."/>
            <person name="Ni X."/>
            <person name="Tian J."/>
            <person name="Zhou Y."/>
            <person name="Sheng Y."/>
            <person name="Liu T."/>
            <person name="Pan Y."/>
            <person name="Xia L."/>
            <person name="Li J."/>
            <person name="Zhao F."/>
            <person name="Cao W."/>
        </authorList>
    </citation>
    <scope>NUCLEOTIDE SEQUENCE</scope>
    <source>
        <strain evidence="1">Dsil-2018</strain>
    </source>
</reference>
<dbReference type="Proteomes" id="UP000821865">
    <property type="component" value="Chromosome 6"/>
</dbReference>
<organism evidence="1 2">
    <name type="scientific">Dermacentor silvarum</name>
    <name type="common">Tick</name>
    <dbReference type="NCBI Taxonomy" id="543639"/>
    <lineage>
        <taxon>Eukaryota</taxon>
        <taxon>Metazoa</taxon>
        <taxon>Ecdysozoa</taxon>
        <taxon>Arthropoda</taxon>
        <taxon>Chelicerata</taxon>
        <taxon>Arachnida</taxon>
        <taxon>Acari</taxon>
        <taxon>Parasitiformes</taxon>
        <taxon>Ixodida</taxon>
        <taxon>Ixodoidea</taxon>
        <taxon>Ixodidae</taxon>
        <taxon>Rhipicephalinae</taxon>
        <taxon>Dermacentor</taxon>
    </lineage>
</organism>
<proteinExistence type="predicted"/>
<name>A0ACB8CJE6_DERSI</name>
<evidence type="ECO:0000313" key="1">
    <source>
        <dbReference type="EMBL" id="KAH7945041.1"/>
    </source>
</evidence>